<keyword evidence="1" id="KW-0812">Transmembrane</keyword>
<sequence length="62" mass="7009">MPPAPKWGNFPLGEHCRFILHLLFFEISNFGSASCFCFCVCICFLGLLLAQVYCFSCRVSHS</sequence>
<evidence type="ECO:0000313" key="2">
    <source>
        <dbReference type="EMBL" id="PYH63508.1"/>
    </source>
</evidence>
<dbReference type="EMBL" id="KZ821653">
    <property type="protein sequence ID" value="PYH63508.1"/>
    <property type="molecule type" value="Genomic_DNA"/>
</dbReference>
<keyword evidence="1" id="KW-1133">Transmembrane helix</keyword>
<keyword evidence="1" id="KW-0472">Membrane</keyword>
<dbReference type="AlphaFoldDB" id="A0A319BJP1"/>
<protein>
    <submittedName>
        <fullName evidence="2">Uncharacterized protein</fullName>
    </submittedName>
</protein>
<gene>
    <name evidence="2" type="ORF">BO88DRAFT_218470</name>
</gene>
<keyword evidence="3" id="KW-1185">Reference proteome</keyword>
<organism evidence="2 3">
    <name type="scientific">Aspergillus vadensis (strain CBS 113365 / IMI 142717 / IBT 24658)</name>
    <dbReference type="NCBI Taxonomy" id="1448311"/>
    <lineage>
        <taxon>Eukaryota</taxon>
        <taxon>Fungi</taxon>
        <taxon>Dikarya</taxon>
        <taxon>Ascomycota</taxon>
        <taxon>Pezizomycotina</taxon>
        <taxon>Eurotiomycetes</taxon>
        <taxon>Eurotiomycetidae</taxon>
        <taxon>Eurotiales</taxon>
        <taxon>Aspergillaceae</taxon>
        <taxon>Aspergillus</taxon>
        <taxon>Aspergillus subgen. Circumdati</taxon>
    </lineage>
</organism>
<evidence type="ECO:0000256" key="1">
    <source>
        <dbReference type="SAM" id="Phobius"/>
    </source>
</evidence>
<accession>A0A319BJP1</accession>
<name>A0A319BJP1_ASPVC</name>
<reference evidence="2" key="1">
    <citation type="submission" date="2016-12" db="EMBL/GenBank/DDBJ databases">
        <title>The genomes of Aspergillus section Nigri reveals drivers in fungal speciation.</title>
        <authorList>
            <consortium name="DOE Joint Genome Institute"/>
            <person name="Vesth T.C."/>
            <person name="Nybo J."/>
            <person name="Theobald S."/>
            <person name="Brandl J."/>
            <person name="Frisvad J.C."/>
            <person name="Nielsen K.F."/>
            <person name="Lyhne E.K."/>
            <person name="Kogle M.E."/>
            <person name="Kuo A."/>
            <person name="Riley R."/>
            <person name="Clum A."/>
            <person name="Nolan M."/>
            <person name="Lipzen A."/>
            <person name="Salamov A."/>
            <person name="Henrissat B."/>
            <person name="Wiebenga A."/>
            <person name="De Vries R.P."/>
            <person name="Grigoriev I.V."/>
            <person name="Mortensen U.H."/>
            <person name="Andersen M.R."/>
            <person name="Baker S.E."/>
        </authorList>
    </citation>
    <scope>NUCLEOTIDE SEQUENCE [LARGE SCALE GENOMIC DNA]</scope>
    <source>
        <strain evidence="2">CBS 113365</strain>
    </source>
</reference>
<dbReference type="GeneID" id="37206574"/>
<dbReference type="Proteomes" id="UP000248405">
    <property type="component" value="Unassembled WGS sequence"/>
</dbReference>
<proteinExistence type="predicted"/>
<dbReference type="RefSeq" id="XP_025557302.1">
    <property type="nucleotide sequence ID" value="XM_025701982.1"/>
</dbReference>
<feature type="transmembrane region" description="Helical" evidence="1">
    <location>
        <begin position="30"/>
        <end position="55"/>
    </location>
</feature>
<evidence type="ECO:0000313" key="3">
    <source>
        <dbReference type="Proteomes" id="UP000248405"/>
    </source>
</evidence>